<dbReference type="EC" id="3.4.11.1" evidence="9"/>
<evidence type="ECO:0000256" key="3">
    <source>
        <dbReference type="ARBA" id="ARBA00009528"/>
    </source>
</evidence>
<evidence type="ECO:0000313" key="11">
    <source>
        <dbReference type="EMBL" id="ANH79118.1"/>
    </source>
</evidence>
<evidence type="ECO:0000256" key="2">
    <source>
        <dbReference type="ARBA" id="ARBA00000967"/>
    </source>
</evidence>
<dbReference type="PRINTS" id="PR00481">
    <property type="entry name" value="LAMNOPPTDASE"/>
</dbReference>
<feature type="binding site" evidence="9">
    <location>
        <position position="286"/>
    </location>
    <ligand>
        <name>Mn(2+)</name>
        <dbReference type="ChEBI" id="CHEBI:29035"/>
        <label>2</label>
    </ligand>
</feature>
<accession>A0A1A9HVU9</accession>
<evidence type="ECO:0000256" key="7">
    <source>
        <dbReference type="ARBA" id="ARBA00022801"/>
    </source>
</evidence>
<comment type="catalytic activity">
    <reaction evidence="2 9">
        <text>Release of an N-terminal amino acid, preferentially leucine, but not glutamic or aspartic acids.</text>
        <dbReference type="EC" id="3.4.11.10"/>
    </reaction>
</comment>
<feature type="binding site" evidence="9">
    <location>
        <position position="347"/>
    </location>
    <ligand>
        <name>Mn(2+)</name>
        <dbReference type="ChEBI" id="CHEBI:29035"/>
        <label>1</label>
    </ligand>
</feature>
<dbReference type="PROSITE" id="PS00631">
    <property type="entry name" value="CYTOSOL_AP"/>
    <property type="match status" value="1"/>
</dbReference>
<dbReference type="GO" id="GO:0030145">
    <property type="term" value="F:manganese ion binding"/>
    <property type="evidence" value="ECO:0007669"/>
    <property type="project" value="UniProtKB-UniRule"/>
</dbReference>
<evidence type="ECO:0000259" key="10">
    <source>
        <dbReference type="PROSITE" id="PS00631"/>
    </source>
</evidence>
<keyword evidence="12" id="KW-1185">Reference proteome</keyword>
<dbReference type="AlphaFoldDB" id="A0A1A9HVU9"/>
<name>A0A1A9HVU9_9CHLA</name>
<comment type="function">
    <text evidence="9">Presumably involved in the processing and regular turnover of intracellular proteins. Catalyzes the removal of unsubstituted N-terminal amino acids from various peptides.</text>
</comment>
<comment type="catalytic activity">
    <reaction evidence="1 9">
        <text>Release of an N-terminal amino acid, Xaa-|-Yaa-, in which Xaa is preferably Leu, but may be other amino acids including Pro although not Arg or Lys, and Yaa may be Pro. Amino acid amides and methyl esters are also readily hydrolyzed, but rates on arylamides are exceedingly low.</text>
        <dbReference type="EC" id="3.4.11.1"/>
    </reaction>
</comment>
<feature type="active site" evidence="9">
    <location>
        <position position="349"/>
    </location>
</feature>
<feature type="binding site" evidence="9">
    <location>
        <position position="263"/>
    </location>
    <ligand>
        <name>Mn(2+)</name>
        <dbReference type="ChEBI" id="CHEBI:29035"/>
        <label>2</label>
    </ligand>
</feature>
<keyword evidence="5 9" id="KW-0645">Protease</keyword>
<keyword evidence="8 9" id="KW-0464">Manganese</keyword>
<dbReference type="Gene3D" id="3.40.630.10">
    <property type="entry name" value="Zn peptidases"/>
    <property type="match status" value="1"/>
</dbReference>
<dbReference type="CDD" id="cd00433">
    <property type="entry name" value="Peptidase_M17"/>
    <property type="match status" value="1"/>
</dbReference>
<protein>
    <recommendedName>
        <fullName evidence="9">Probable cytosol aminopeptidase</fullName>
        <ecNumber evidence="9">3.4.11.1</ecNumber>
    </recommendedName>
    <alternativeName>
        <fullName evidence="9">Leucine aminopeptidase</fullName>
        <shortName evidence="9">LAP</shortName>
        <ecNumber evidence="9">3.4.11.10</ecNumber>
    </alternativeName>
    <alternativeName>
        <fullName evidence="9">Leucyl aminopeptidase</fullName>
    </alternativeName>
</protein>
<feature type="domain" description="Cytosol aminopeptidase" evidence="10">
    <location>
        <begin position="343"/>
        <end position="350"/>
    </location>
</feature>
<reference evidence="11 12" key="1">
    <citation type="submission" date="2016-03" db="EMBL/GenBank/DDBJ databases">
        <title>Culture-independent genomics supports pathogen discovery for uncultivable bacteria within the genus Chlamydia.</title>
        <authorList>
            <person name="Taylor-Brown A."/>
            <person name="Bachmann N.L."/>
            <person name="Borel N."/>
            <person name="Polkinghorne A."/>
        </authorList>
    </citation>
    <scope>NUCLEOTIDE SEQUENCE [LARGE SCALE GENOMIC DNA]</scope>
    <source>
        <strain evidence="11 12">2742-308</strain>
    </source>
</reference>
<dbReference type="PANTHER" id="PTHR11963">
    <property type="entry name" value="LEUCINE AMINOPEPTIDASE-RELATED"/>
    <property type="match status" value="1"/>
</dbReference>
<dbReference type="OrthoDB" id="9809354at2"/>
<dbReference type="GO" id="GO:0006508">
    <property type="term" value="P:proteolysis"/>
    <property type="evidence" value="ECO:0007669"/>
    <property type="project" value="UniProtKB-KW"/>
</dbReference>
<dbReference type="InterPro" id="IPR043472">
    <property type="entry name" value="Macro_dom-like"/>
</dbReference>
<feature type="binding site" evidence="9">
    <location>
        <position position="268"/>
    </location>
    <ligand>
        <name>Mn(2+)</name>
        <dbReference type="ChEBI" id="CHEBI:29035"/>
        <label>1</label>
    </ligand>
</feature>
<sequence>MVLFYTQASWKNRGKAEAIVLPFWHFKEAKIATSCGAEYVSCYLPALENFKGKHGEVELVYNSIKSKETRTIVLGLGKVEELTPHRVFLAYVKLTRVLRKAKCRTINIILPTLSELRLSAEEFISALAGGVLSLNYDYPRYNKREYTDEPLIIKATVFGIVPKIADSIFRKQEAIFEGVYLTRDLVNRNADDITPQKLAEIAQGLGKEFPSIDTKILDKEAILKEKMGLLTAVAKGSAVDPYFIVLRYQGRPKSKDHTVLIGKGVTFDSGGLDLKPGKSMLTMKEDMAGGATVLGILSGLAALELPVNVTGLIPATENAIDSRSYKMGDVYVGMSGLCVEIGSTDAEGRLILADAISYALKYCNPTRIVDVATLTGAIVISLGEGVAGLFSNNDILAQDLLEASAETSESLWRLPLVEKYEQALHSDIADMKNIGNNRAGAITAALFLQRFLEETPVAWAHLDIAGTAYHEKEEDSFPKYASGFGVRCILYYLEKFCSK</sequence>
<organism evidence="11 12">
    <name type="scientific">Candidatus Chlamydia sanziniae</name>
    <dbReference type="NCBI Taxonomy" id="1806891"/>
    <lineage>
        <taxon>Bacteria</taxon>
        <taxon>Pseudomonadati</taxon>
        <taxon>Chlamydiota</taxon>
        <taxon>Chlamydiia</taxon>
        <taxon>Chlamydiales</taxon>
        <taxon>Chlamydiaceae</taxon>
        <taxon>Chlamydia/Chlamydophila group</taxon>
        <taxon>Chlamydia</taxon>
    </lineage>
</organism>
<feature type="active site" evidence="9">
    <location>
        <position position="275"/>
    </location>
</feature>
<keyword evidence="4 9" id="KW-0031">Aminopeptidase</keyword>
<keyword evidence="9" id="KW-0963">Cytoplasm</keyword>
<dbReference type="Pfam" id="PF02789">
    <property type="entry name" value="Peptidase_M17_N"/>
    <property type="match status" value="1"/>
</dbReference>
<dbReference type="Proteomes" id="UP000078162">
    <property type="component" value="Chromosome"/>
</dbReference>
<dbReference type="NCBIfam" id="NF002078">
    <property type="entry name" value="PRK00913.2-5"/>
    <property type="match status" value="1"/>
</dbReference>
<dbReference type="Pfam" id="PF00883">
    <property type="entry name" value="Peptidase_M17"/>
    <property type="match status" value="1"/>
</dbReference>
<keyword evidence="6 9" id="KW-0479">Metal-binding</keyword>
<dbReference type="InterPro" id="IPR023042">
    <property type="entry name" value="Peptidase_M17_leu_NH2_pept"/>
</dbReference>
<dbReference type="STRING" id="1806891.Cs308_0948"/>
<evidence type="ECO:0000256" key="9">
    <source>
        <dbReference type="HAMAP-Rule" id="MF_00181"/>
    </source>
</evidence>
<dbReference type="EMBL" id="CP014639">
    <property type="protein sequence ID" value="ANH79118.1"/>
    <property type="molecule type" value="Genomic_DNA"/>
</dbReference>
<dbReference type="PANTHER" id="PTHR11963:SF23">
    <property type="entry name" value="CYTOSOL AMINOPEPTIDASE"/>
    <property type="match status" value="1"/>
</dbReference>
<dbReference type="InterPro" id="IPR008283">
    <property type="entry name" value="Peptidase_M17_N"/>
</dbReference>
<dbReference type="InterPro" id="IPR000819">
    <property type="entry name" value="Peptidase_M17_C"/>
</dbReference>
<dbReference type="RefSeq" id="WP_066483127.1">
    <property type="nucleotide sequence ID" value="NZ_CP014639.1"/>
</dbReference>
<evidence type="ECO:0000256" key="4">
    <source>
        <dbReference type="ARBA" id="ARBA00022438"/>
    </source>
</evidence>
<dbReference type="SUPFAM" id="SSF52949">
    <property type="entry name" value="Macro domain-like"/>
    <property type="match status" value="1"/>
</dbReference>
<dbReference type="EC" id="3.4.11.10" evidence="9"/>
<dbReference type="SUPFAM" id="SSF53187">
    <property type="entry name" value="Zn-dependent exopeptidases"/>
    <property type="match status" value="1"/>
</dbReference>
<comment type="similarity">
    <text evidence="3 9">Belongs to the peptidase M17 family.</text>
</comment>
<dbReference type="KEGG" id="csaz:Cs308_0948"/>
<feature type="binding site" evidence="9">
    <location>
        <position position="345"/>
    </location>
    <ligand>
        <name>Mn(2+)</name>
        <dbReference type="ChEBI" id="CHEBI:29035"/>
        <label>1</label>
    </ligand>
</feature>
<dbReference type="Gene3D" id="3.40.220.10">
    <property type="entry name" value="Leucine Aminopeptidase, subunit E, domain 1"/>
    <property type="match status" value="1"/>
</dbReference>
<evidence type="ECO:0000313" key="12">
    <source>
        <dbReference type="Proteomes" id="UP000078162"/>
    </source>
</evidence>
<dbReference type="GO" id="GO:0070006">
    <property type="term" value="F:metalloaminopeptidase activity"/>
    <property type="evidence" value="ECO:0007669"/>
    <property type="project" value="InterPro"/>
</dbReference>
<feature type="binding site" evidence="9">
    <location>
        <position position="347"/>
    </location>
    <ligand>
        <name>Mn(2+)</name>
        <dbReference type="ChEBI" id="CHEBI:29035"/>
        <label>2</label>
    </ligand>
</feature>
<evidence type="ECO:0000256" key="1">
    <source>
        <dbReference type="ARBA" id="ARBA00000135"/>
    </source>
</evidence>
<comment type="cofactor">
    <cofactor evidence="9">
        <name>Mn(2+)</name>
        <dbReference type="ChEBI" id="CHEBI:29035"/>
    </cofactor>
    <text evidence="9">Binds 2 manganese ions per subunit.</text>
</comment>
<keyword evidence="7 9" id="KW-0378">Hydrolase</keyword>
<feature type="binding site" evidence="9">
    <location>
        <position position="268"/>
    </location>
    <ligand>
        <name>Mn(2+)</name>
        <dbReference type="ChEBI" id="CHEBI:29035"/>
        <label>2</label>
    </ligand>
</feature>
<evidence type="ECO:0000256" key="5">
    <source>
        <dbReference type="ARBA" id="ARBA00022670"/>
    </source>
</evidence>
<dbReference type="GO" id="GO:0005737">
    <property type="term" value="C:cytoplasm"/>
    <property type="evidence" value="ECO:0007669"/>
    <property type="project" value="UniProtKB-SubCell"/>
</dbReference>
<evidence type="ECO:0000256" key="8">
    <source>
        <dbReference type="ARBA" id="ARBA00023211"/>
    </source>
</evidence>
<dbReference type="PATRIC" id="fig|1806891.3.peg.941"/>
<proteinExistence type="inferred from homology"/>
<dbReference type="InterPro" id="IPR011356">
    <property type="entry name" value="Leucine_aapep/pepB"/>
</dbReference>
<dbReference type="HAMAP" id="MF_00181">
    <property type="entry name" value="Cytosol_peptidase_M17"/>
    <property type="match status" value="1"/>
</dbReference>
<evidence type="ECO:0000256" key="6">
    <source>
        <dbReference type="ARBA" id="ARBA00022723"/>
    </source>
</evidence>
<comment type="subcellular location">
    <subcellularLocation>
        <location evidence="9">Cytoplasm</location>
    </subcellularLocation>
</comment>
<gene>
    <name evidence="9" type="primary">pepA</name>
    <name evidence="11" type="ORF">Cs308_0948</name>
</gene>